<keyword evidence="2" id="KW-1185">Reference proteome</keyword>
<protein>
    <submittedName>
        <fullName evidence="1">Uncharacterized protein</fullName>
    </submittedName>
</protein>
<name>A0A369W6S1_9HYPH</name>
<sequence>MEQFASLIHCLAELLQELAIGLLINSQMLALQRGVYEGAESPPHCFFMSLGLVADIENIAREGGFVCRSHPLPNFWVARIVLQSRKGAVCFSGKGHDLFMGEPCRGIGKAIPYGIELRQHFRCQTLGFRWVFSAQGHLDFIAELGPGKLPADHYGNCLAPGLCFVLGWNTLAQPIDASAGVLVG</sequence>
<reference evidence="2" key="1">
    <citation type="submission" date="2018-07" db="EMBL/GenBank/DDBJ databases">
        <authorList>
            <person name="Liu B.-T."/>
            <person name="Du Z."/>
        </authorList>
    </citation>
    <scope>NUCLEOTIDE SEQUENCE [LARGE SCALE GENOMIC DNA]</scope>
    <source>
        <strain evidence="2">XYN52</strain>
    </source>
</reference>
<dbReference type="AlphaFoldDB" id="A0A369W6S1"/>
<gene>
    <name evidence="1" type="ORF">DVH29_15000</name>
</gene>
<dbReference type="EMBL" id="QQNH01000036">
    <property type="protein sequence ID" value="RDE07771.1"/>
    <property type="molecule type" value="Genomic_DNA"/>
</dbReference>
<organism evidence="1 2">
    <name type="scientific">Pelagibacterium lacus</name>
    <dbReference type="NCBI Taxonomy" id="2282655"/>
    <lineage>
        <taxon>Bacteria</taxon>
        <taxon>Pseudomonadati</taxon>
        <taxon>Pseudomonadota</taxon>
        <taxon>Alphaproteobacteria</taxon>
        <taxon>Hyphomicrobiales</taxon>
        <taxon>Devosiaceae</taxon>
        <taxon>Pelagibacterium</taxon>
    </lineage>
</organism>
<accession>A0A369W6S1</accession>
<dbReference type="Proteomes" id="UP000253759">
    <property type="component" value="Unassembled WGS sequence"/>
</dbReference>
<proteinExistence type="predicted"/>
<evidence type="ECO:0000313" key="1">
    <source>
        <dbReference type="EMBL" id="RDE07771.1"/>
    </source>
</evidence>
<comment type="caution">
    <text evidence="1">The sequence shown here is derived from an EMBL/GenBank/DDBJ whole genome shotgun (WGS) entry which is preliminary data.</text>
</comment>
<evidence type="ECO:0000313" key="2">
    <source>
        <dbReference type="Proteomes" id="UP000253759"/>
    </source>
</evidence>